<evidence type="ECO:0000313" key="3">
    <source>
        <dbReference type="Proteomes" id="UP001302349"/>
    </source>
</evidence>
<proteinExistence type="predicted"/>
<dbReference type="Proteomes" id="UP001302349">
    <property type="component" value="Chromosome"/>
</dbReference>
<organism evidence="2 3">
    <name type="scientific">Imperialibacter roseus</name>
    <dbReference type="NCBI Taxonomy" id="1324217"/>
    <lineage>
        <taxon>Bacteria</taxon>
        <taxon>Pseudomonadati</taxon>
        <taxon>Bacteroidota</taxon>
        <taxon>Cytophagia</taxon>
        <taxon>Cytophagales</taxon>
        <taxon>Flammeovirgaceae</taxon>
        <taxon>Imperialibacter</taxon>
    </lineage>
</organism>
<feature type="transmembrane region" description="Helical" evidence="1">
    <location>
        <begin position="101"/>
        <end position="124"/>
    </location>
</feature>
<dbReference type="RefSeq" id="WP_317491810.1">
    <property type="nucleotide sequence ID" value="NZ_CP136051.1"/>
</dbReference>
<feature type="transmembrane region" description="Helical" evidence="1">
    <location>
        <begin position="25"/>
        <end position="46"/>
    </location>
</feature>
<accession>A0ABZ0IZ09</accession>
<evidence type="ECO:0008006" key="4">
    <source>
        <dbReference type="Google" id="ProtNLM"/>
    </source>
</evidence>
<feature type="transmembrane region" description="Helical" evidence="1">
    <location>
        <begin position="159"/>
        <end position="185"/>
    </location>
</feature>
<feature type="transmembrane region" description="Helical" evidence="1">
    <location>
        <begin position="58"/>
        <end position="81"/>
    </location>
</feature>
<name>A0ABZ0IZ09_9BACT</name>
<evidence type="ECO:0000256" key="1">
    <source>
        <dbReference type="SAM" id="Phobius"/>
    </source>
</evidence>
<feature type="transmembrane region" description="Helical" evidence="1">
    <location>
        <begin position="237"/>
        <end position="257"/>
    </location>
</feature>
<keyword evidence="3" id="KW-1185">Reference proteome</keyword>
<keyword evidence="1" id="KW-0812">Transmembrane</keyword>
<reference evidence="2 3" key="1">
    <citation type="journal article" date="2023" name="Microbiol. Resour. Announc.">
        <title>Complete Genome Sequence of Imperialibacter roseus strain P4T.</title>
        <authorList>
            <person name="Tizabi D.R."/>
            <person name="Bachvaroff T."/>
            <person name="Hill R.T."/>
        </authorList>
    </citation>
    <scope>NUCLEOTIDE SEQUENCE [LARGE SCALE GENOMIC DNA]</scope>
    <source>
        <strain evidence="2 3">P4T</strain>
    </source>
</reference>
<gene>
    <name evidence="2" type="ORF">RT717_11135</name>
</gene>
<protein>
    <recommendedName>
        <fullName evidence="4">ABC transporter permease</fullName>
    </recommendedName>
</protein>
<evidence type="ECO:0000313" key="2">
    <source>
        <dbReference type="EMBL" id="WOK09190.1"/>
    </source>
</evidence>
<keyword evidence="1" id="KW-1133">Transmembrane helix</keyword>
<sequence>MSSNIFNSRRFLLLCRQHFVHNNKLLGFSAGAYVGVVFILLSFVQATENFLPHDLDNFRGFLIGFVIVFGLLYVGYSFPAFRSKESTMNYLLVPASLIEKFVFELVTRIGLMLLALPLLFWITFNLQGYFFTLFTEFSFDPIGIQQLVTVEMPNGIDSVGWFIVMITGLALLLFVVPFTGAAIFSKQPLVKTLFSVAVIVIFYSTVIYLVAEPLGLNQYHRDPEEGMWLLPTNEHTAFRFFGVVVIIANAVMLFVAYRKLKEREV</sequence>
<feature type="transmembrane region" description="Helical" evidence="1">
    <location>
        <begin position="192"/>
        <end position="211"/>
    </location>
</feature>
<keyword evidence="1" id="KW-0472">Membrane</keyword>
<dbReference type="EMBL" id="CP136051">
    <property type="protein sequence ID" value="WOK09190.1"/>
    <property type="molecule type" value="Genomic_DNA"/>
</dbReference>